<evidence type="ECO:0000313" key="1">
    <source>
        <dbReference type="EMBL" id="OXU26378.1"/>
    </source>
</evidence>
<dbReference type="Proteomes" id="UP000215335">
    <property type="component" value="Unassembled WGS sequence"/>
</dbReference>
<sequence length="66" mass="7523">MNNLRLYDIKLLQAWGSVGPPNDVSLAKSYNRKQFEANKENKDLDLPDICKGYRIIQSNTPPKKSS</sequence>
<comment type="caution">
    <text evidence="1">The sequence shown here is derived from an EMBL/GenBank/DDBJ whole genome shotgun (WGS) entry which is preliminary data.</text>
</comment>
<gene>
    <name evidence="1" type="ORF">TSAR_001714</name>
</gene>
<dbReference type="EMBL" id="NNAY01000811">
    <property type="protein sequence ID" value="OXU26378.1"/>
    <property type="molecule type" value="Genomic_DNA"/>
</dbReference>
<protein>
    <submittedName>
        <fullName evidence="1">Uncharacterized protein</fullName>
    </submittedName>
</protein>
<name>A0A232F7F1_9HYME</name>
<proteinExistence type="predicted"/>
<dbReference type="AlphaFoldDB" id="A0A232F7F1"/>
<accession>A0A232F7F1</accession>
<reference evidence="1 2" key="1">
    <citation type="journal article" date="2017" name="Curr. Biol.">
        <title>The Evolution of Venom by Co-option of Single-Copy Genes.</title>
        <authorList>
            <person name="Martinson E.O."/>
            <person name="Mrinalini"/>
            <person name="Kelkar Y.D."/>
            <person name="Chang C.H."/>
            <person name="Werren J.H."/>
        </authorList>
    </citation>
    <scope>NUCLEOTIDE SEQUENCE [LARGE SCALE GENOMIC DNA]</scope>
    <source>
        <strain evidence="1 2">Alberta</strain>
        <tissue evidence="1">Whole body</tissue>
    </source>
</reference>
<keyword evidence="2" id="KW-1185">Reference proteome</keyword>
<evidence type="ECO:0000313" key="2">
    <source>
        <dbReference type="Proteomes" id="UP000215335"/>
    </source>
</evidence>
<organism evidence="1 2">
    <name type="scientific">Trichomalopsis sarcophagae</name>
    <dbReference type="NCBI Taxonomy" id="543379"/>
    <lineage>
        <taxon>Eukaryota</taxon>
        <taxon>Metazoa</taxon>
        <taxon>Ecdysozoa</taxon>
        <taxon>Arthropoda</taxon>
        <taxon>Hexapoda</taxon>
        <taxon>Insecta</taxon>
        <taxon>Pterygota</taxon>
        <taxon>Neoptera</taxon>
        <taxon>Endopterygota</taxon>
        <taxon>Hymenoptera</taxon>
        <taxon>Apocrita</taxon>
        <taxon>Proctotrupomorpha</taxon>
        <taxon>Chalcidoidea</taxon>
        <taxon>Pteromalidae</taxon>
        <taxon>Pteromalinae</taxon>
        <taxon>Trichomalopsis</taxon>
    </lineage>
</organism>